<dbReference type="PROSITE" id="PS01302">
    <property type="entry name" value="UPF0758"/>
    <property type="match status" value="1"/>
</dbReference>
<keyword evidence="5" id="KW-0482">Metalloprotease</keyword>
<dbReference type="GO" id="GO:0008237">
    <property type="term" value="F:metallopeptidase activity"/>
    <property type="evidence" value="ECO:0007669"/>
    <property type="project" value="UniProtKB-KW"/>
</dbReference>
<dbReference type="CDD" id="cd08071">
    <property type="entry name" value="MPN_DUF2466"/>
    <property type="match status" value="1"/>
</dbReference>
<evidence type="ECO:0000313" key="8">
    <source>
        <dbReference type="Proteomes" id="UP000253437"/>
    </source>
</evidence>
<comment type="caution">
    <text evidence="7">The sequence shown here is derived from an EMBL/GenBank/DDBJ whole genome shotgun (WGS) entry which is preliminary data.</text>
</comment>
<dbReference type="InterPro" id="IPR025657">
    <property type="entry name" value="RadC_JAB"/>
</dbReference>
<dbReference type="PROSITE" id="PS50249">
    <property type="entry name" value="MPN"/>
    <property type="match status" value="1"/>
</dbReference>
<sequence>METLYTFSAPVTEHQILEKAVEILESRLVSGDAFTRSNDTKAFLRCKLGEYEREVFGVMLLNNQHQLIEFNELFFGTVDSASVYPREVVKLVLERNASAVIFAHNHPSGDVTPSQADRRITERLKDALALVDVRVLDHIVVGSDCVSFAERGWL</sequence>
<evidence type="ECO:0000256" key="4">
    <source>
        <dbReference type="ARBA" id="ARBA00022833"/>
    </source>
</evidence>
<dbReference type="GO" id="GO:0046872">
    <property type="term" value="F:metal ion binding"/>
    <property type="evidence" value="ECO:0007669"/>
    <property type="project" value="UniProtKB-KW"/>
</dbReference>
<evidence type="ECO:0000313" key="7">
    <source>
        <dbReference type="EMBL" id="RIW07436.1"/>
    </source>
</evidence>
<evidence type="ECO:0000256" key="2">
    <source>
        <dbReference type="ARBA" id="ARBA00022723"/>
    </source>
</evidence>
<dbReference type="EMBL" id="QOUW02000108">
    <property type="protein sequence ID" value="RIW07436.1"/>
    <property type="molecule type" value="Genomic_DNA"/>
</dbReference>
<dbReference type="RefSeq" id="WP_017188466.1">
    <property type="nucleotide sequence ID" value="NZ_CAKMTR010000011.1"/>
</dbReference>
<dbReference type="Pfam" id="PF04002">
    <property type="entry name" value="RadC"/>
    <property type="match status" value="1"/>
</dbReference>
<keyword evidence="1" id="KW-0645">Protease</keyword>
<dbReference type="NCBIfam" id="TIGR00608">
    <property type="entry name" value="radc"/>
    <property type="match status" value="1"/>
</dbReference>
<keyword evidence="4" id="KW-0862">Zinc</keyword>
<dbReference type="Proteomes" id="UP000253437">
    <property type="component" value="Unassembled WGS sequence"/>
</dbReference>
<dbReference type="PANTHER" id="PTHR30471">
    <property type="entry name" value="DNA REPAIR PROTEIN RADC"/>
    <property type="match status" value="1"/>
</dbReference>
<dbReference type="InterPro" id="IPR020891">
    <property type="entry name" value="UPF0758_CS"/>
</dbReference>
<dbReference type="Gene3D" id="3.40.140.10">
    <property type="entry name" value="Cytidine Deaminase, domain 2"/>
    <property type="match status" value="1"/>
</dbReference>
<dbReference type="InterPro" id="IPR001405">
    <property type="entry name" value="UPF0758"/>
</dbReference>
<dbReference type="GO" id="GO:0006508">
    <property type="term" value="P:proteolysis"/>
    <property type="evidence" value="ECO:0007669"/>
    <property type="project" value="UniProtKB-KW"/>
</dbReference>
<evidence type="ECO:0000256" key="3">
    <source>
        <dbReference type="ARBA" id="ARBA00022801"/>
    </source>
</evidence>
<protein>
    <submittedName>
        <fullName evidence="7">DNA repair protein RadC</fullName>
    </submittedName>
</protein>
<evidence type="ECO:0000256" key="5">
    <source>
        <dbReference type="ARBA" id="ARBA00023049"/>
    </source>
</evidence>
<reference evidence="7 8" key="1">
    <citation type="submission" date="2018-08" db="EMBL/GenBank/DDBJ databases">
        <title>Vibrio harveyi strains pathogenic to white snook Centropomus viridis Lockington (1877) and potential probiotic bacteria.</title>
        <authorList>
            <person name="Soto-Rodriguez S."/>
            <person name="Gomez-Gil B."/>
            <person name="Lozano-Olvera R."/>
        </authorList>
    </citation>
    <scope>NUCLEOTIDE SEQUENCE [LARGE SCALE GENOMIC DNA]</scope>
    <source>
        <strain evidence="7 8">CAIM 1508</strain>
    </source>
</reference>
<dbReference type="InterPro" id="IPR037518">
    <property type="entry name" value="MPN"/>
</dbReference>
<feature type="domain" description="MPN" evidence="6">
    <location>
        <begin position="33"/>
        <end position="154"/>
    </location>
</feature>
<proteinExistence type="predicted"/>
<name>A0A8B3DBW9_VIBHA</name>
<evidence type="ECO:0000256" key="1">
    <source>
        <dbReference type="ARBA" id="ARBA00022670"/>
    </source>
</evidence>
<organism evidence="7 8">
    <name type="scientific">Vibrio harveyi</name>
    <name type="common">Beneckea harveyi</name>
    <dbReference type="NCBI Taxonomy" id="669"/>
    <lineage>
        <taxon>Bacteria</taxon>
        <taxon>Pseudomonadati</taxon>
        <taxon>Pseudomonadota</taxon>
        <taxon>Gammaproteobacteria</taxon>
        <taxon>Vibrionales</taxon>
        <taxon>Vibrionaceae</taxon>
        <taxon>Vibrio</taxon>
    </lineage>
</organism>
<keyword evidence="3" id="KW-0378">Hydrolase</keyword>
<gene>
    <name evidence="7" type="primary">radC</name>
    <name evidence="7" type="ORF">DS957_020840</name>
</gene>
<dbReference type="SUPFAM" id="SSF102712">
    <property type="entry name" value="JAB1/MPN domain"/>
    <property type="match status" value="1"/>
</dbReference>
<dbReference type="PANTHER" id="PTHR30471:SF6">
    <property type="entry name" value="UPF0758 PROTEIN VC_0510"/>
    <property type="match status" value="1"/>
</dbReference>
<evidence type="ECO:0000259" key="6">
    <source>
        <dbReference type="PROSITE" id="PS50249"/>
    </source>
</evidence>
<dbReference type="AlphaFoldDB" id="A0A8B3DBW9"/>
<accession>A0A8B3DBW9</accession>
<keyword evidence="2" id="KW-0479">Metal-binding</keyword>